<proteinExistence type="predicted"/>
<organism evidence="1 2">
    <name type="scientific">Portunus trituberculatus</name>
    <name type="common">Swimming crab</name>
    <name type="synonym">Neptunus trituberculatus</name>
    <dbReference type="NCBI Taxonomy" id="210409"/>
    <lineage>
        <taxon>Eukaryota</taxon>
        <taxon>Metazoa</taxon>
        <taxon>Ecdysozoa</taxon>
        <taxon>Arthropoda</taxon>
        <taxon>Crustacea</taxon>
        <taxon>Multicrustacea</taxon>
        <taxon>Malacostraca</taxon>
        <taxon>Eumalacostraca</taxon>
        <taxon>Eucarida</taxon>
        <taxon>Decapoda</taxon>
        <taxon>Pleocyemata</taxon>
        <taxon>Brachyura</taxon>
        <taxon>Eubrachyura</taxon>
        <taxon>Portunoidea</taxon>
        <taxon>Portunidae</taxon>
        <taxon>Portuninae</taxon>
        <taxon>Portunus</taxon>
    </lineage>
</organism>
<comment type="caution">
    <text evidence="1">The sequence shown here is derived from an EMBL/GenBank/DDBJ whole genome shotgun (WGS) entry which is preliminary data.</text>
</comment>
<evidence type="ECO:0000313" key="2">
    <source>
        <dbReference type="Proteomes" id="UP000324222"/>
    </source>
</evidence>
<accession>A0A5B7DY05</accession>
<reference evidence="1 2" key="1">
    <citation type="submission" date="2019-05" db="EMBL/GenBank/DDBJ databases">
        <title>Another draft genome of Portunus trituberculatus and its Hox gene families provides insights of decapod evolution.</title>
        <authorList>
            <person name="Jeong J.-H."/>
            <person name="Song I."/>
            <person name="Kim S."/>
            <person name="Choi T."/>
            <person name="Kim D."/>
            <person name="Ryu S."/>
            <person name="Kim W."/>
        </authorList>
    </citation>
    <scope>NUCLEOTIDE SEQUENCE [LARGE SCALE GENOMIC DNA]</scope>
    <source>
        <tissue evidence="1">Muscle</tissue>
    </source>
</reference>
<dbReference type="Proteomes" id="UP000324222">
    <property type="component" value="Unassembled WGS sequence"/>
</dbReference>
<dbReference type="AlphaFoldDB" id="A0A5B7DY05"/>
<keyword evidence="2" id="KW-1185">Reference proteome</keyword>
<dbReference type="EMBL" id="VSRR010001491">
    <property type="protein sequence ID" value="MPC25654.1"/>
    <property type="molecule type" value="Genomic_DNA"/>
</dbReference>
<name>A0A5B7DY05_PORTR</name>
<evidence type="ECO:0000313" key="1">
    <source>
        <dbReference type="EMBL" id="MPC25654.1"/>
    </source>
</evidence>
<sequence>MKVRSERSWGKQRWVPQLTLAAPVMIGVHGRRGEGITLRCRCYWEGLRDCQADLANAYSSDP</sequence>
<gene>
    <name evidence="1" type="ORF">E2C01_018776</name>
</gene>
<protein>
    <submittedName>
        <fullName evidence="1">Uncharacterized protein</fullName>
    </submittedName>
</protein>